<evidence type="ECO:0000259" key="1">
    <source>
        <dbReference type="Pfam" id="PF01609"/>
    </source>
</evidence>
<reference evidence="3" key="1">
    <citation type="submission" date="2024-02" db="EMBL/GenBank/DDBJ databases">
        <title>Tomenella chthoni gen. nov. sp. nov., a member of the family Jonesiaceae isolated from bat guano.</title>
        <authorList>
            <person name="Miller S.L."/>
            <person name="King J."/>
            <person name="Sankaranarayanan K."/>
            <person name="Lawson P.A."/>
        </authorList>
    </citation>
    <scope>NUCLEOTIDE SEQUENCE</scope>
    <source>
        <strain evidence="3">BS-20</strain>
    </source>
</reference>
<gene>
    <name evidence="3" type="ORF">V5R04_08940</name>
</gene>
<dbReference type="Pfam" id="PF13340">
    <property type="entry name" value="DUF4096"/>
    <property type="match status" value="1"/>
</dbReference>
<dbReference type="EMBL" id="CP146203">
    <property type="protein sequence ID" value="XBH23188.1"/>
    <property type="molecule type" value="Genomic_DNA"/>
</dbReference>
<feature type="domain" description="Insertion element IS402-like" evidence="2">
    <location>
        <begin position="12"/>
        <end position="84"/>
    </location>
</feature>
<evidence type="ECO:0000313" key="3">
    <source>
        <dbReference type="EMBL" id="XBH23188.1"/>
    </source>
</evidence>
<evidence type="ECO:0000259" key="2">
    <source>
        <dbReference type="Pfam" id="PF13340"/>
    </source>
</evidence>
<organism evidence="3">
    <name type="scientific">Jonesiaceae bacterium BS-20</name>
    <dbReference type="NCBI Taxonomy" id="3120821"/>
    <lineage>
        <taxon>Bacteria</taxon>
        <taxon>Bacillati</taxon>
        <taxon>Actinomycetota</taxon>
        <taxon>Actinomycetes</taxon>
        <taxon>Micrococcales</taxon>
        <taxon>Jonesiaceae</taxon>
    </lineage>
</organism>
<dbReference type="InterPro" id="IPR002559">
    <property type="entry name" value="Transposase_11"/>
</dbReference>
<dbReference type="GO" id="GO:0003677">
    <property type="term" value="F:DNA binding"/>
    <property type="evidence" value="ECO:0007669"/>
    <property type="project" value="InterPro"/>
</dbReference>
<proteinExistence type="predicted"/>
<dbReference type="NCBIfam" id="NF033580">
    <property type="entry name" value="transpos_IS5_3"/>
    <property type="match status" value="1"/>
</dbReference>
<sequence>MWWNNQDFFQFTDEQWERVEPLLPSNEGRKGRSFADGGRVVEGIIYRYRTGIPWRDLPSEFGPWQTVWKRHRRYAVDGTWDRVFAQILGETDGDGGFDWNVSIDATINRAHQHGTNIPRPDQDAGALSNYKNLPICEVEPAGHGIGRSRGGLSTKMHFAVNGNGRPLSIVVTGGQRHDGAMLQEVLGDIRVPRLGPGAPRTRPSMVLADRGYTSKGNRAYLRLRGIGAVIREKSNEIATRKRKGRAGGRPPEFDRATYRNRNVVERAFGLLKQWRGIATRYDTLAVTYRAGVDIAAILTWVCI</sequence>
<name>A0AAU7E1D2_9MICO</name>
<dbReference type="PANTHER" id="PTHR30007">
    <property type="entry name" value="PHP DOMAIN PROTEIN"/>
    <property type="match status" value="1"/>
</dbReference>
<dbReference type="Pfam" id="PF01609">
    <property type="entry name" value="DDE_Tnp_1"/>
    <property type="match status" value="1"/>
</dbReference>
<dbReference type="PANTHER" id="PTHR30007:SF1">
    <property type="entry name" value="BLR1914 PROTEIN"/>
    <property type="match status" value="1"/>
</dbReference>
<protein>
    <submittedName>
        <fullName evidence="3">IS5 family transposase</fullName>
    </submittedName>
</protein>
<dbReference type="AlphaFoldDB" id="A0AAU7E1D2"/>
<dbReference type="GO" id="GO:0004803">
    <property type="term" value="F:transposase activity"/>
    <property type="evidence" value="ECO:0007669"/>
    <property type="project" value="InterPro"/>
</dbReference>
<dbReference type="InterPro" id="IPR025161">
    <property type="entry name" value="IS402-like_dom"/>
</dbReference>
<dbReference type="GO" id="GO:0006313">
    <property type="term" value="P:DNA transposition"/>
    <property type="evidence" value="ECO:0007669"/>
    <property type="project" value="InterPro"/>
</dbReference>
<accession>A0AAU7E1D2</accession>
<feature type="domain" description="Transposase IS4-like" evidence="1">
    <location>
        <begin position="101"/>
        <end position="286"/>
    </location>
</feature>